<protein>
    <submittedName>
        <fullName evidence="7">Flagellar hook-associated protein 3</fullName>
    </submittedName>
</protein>
<dbReference type="InterPro" id="IPR013384">
    <property type="entry name" value="Flagell_FlgL"/>
</dbReference>
<dbReference type="Gene3D" id="1.20.1330.10">
    <property type="entry name" value="f41 fragment of flagellin, N-terminal domain"/>
    <property type="match status" value="2"/>
</dbReference>
<organism evidence="7 8">
    <name type="scientific">Pandoraea terrae</name>
    <dbReference type="NCBI Taxonomy" id="1537710"/>
    <lineage>
        <taxon>Bacteria</taxon>
        <taxon>Pseudomonadati</taxon>
        <taxon>Pseudomonadota</taxon>
        <taxon>Betaproteobacteria</taxon>
        <taxon>Burkholderiales</taxon>
        <taxon>Burkholderiaceae</taxon>
        <taxon>Pandoraea</taxon>
    </lineage>
</organism>
<dbReference type="GO" id="GO:0071973">
    <property type="term" value="P:bacterial-type flagellum-dependent cell motility"/>
    <property type="evidence" value="ECO:0007669"/>
    <property type="project" value="InterPro"/>
</dbReference>
<evidence type="ECO:0000256" key="4">
    <source>
        <dbReference type="ARBA" id="ARBA00023143"/>
    </source>
</evidence>
<keyword evidence="7" id="KW-0282">Flagellum</keyword>
<evidence type="ECO:0000259" key="5">
    <source>
        <dbReference type="Pfam" id="PF00669"/>
    </source>
</evidence>
<dbReference type="GO" id="GO:0009424">
    <property type="term" value="C:bacterial-type flagellum hook"/>
    <property type="evidence" value="ECO:0007669"/>
    <property type="project" value="InterPro"/>
</dbReference>
<dbReference type="InterPro" id="IPR001029">
    <property type="entry name" value="Flagellin_N"/>
</dbReference>
<evidence type="ECO:0000256" key="2">
    <source>
        <dbReference type="ARBA" id="ARBA00004613"/>
    </source>
</evidence>
<dbReference type="AlphaFoldDB" id="A0A5E4W6V5"/>
<dbReference type="RefSeq" id="WP_150697823.1">
    <property type="nucleotide sequence ID" value="NZ_CABPRZ010000011.1"/>
</dbReference>
<name>A0A5E4W6V5_9BURK</name>
<dbReference type="SUPFAM" id="SSF64518">
    <property type="entry name" value="Phase 1 flagellin"/>
    <property type="match status" value="1"/>
</dbReference>
<proteinExistence type="inferred from homology"/>
<dbReference type="Pfam" id="PF00669">
    <property type="entry name" value="Flagellin_N"/>
    <property type="match status" value="1"/>
</dbReference>
<dbReference type="PANTHER" id="PTHR42792:SF1">
    <property type="entry name" value="FLAGELLAR HOOK-ASSOCIATED PROTEIN 3"/>
    <property type="match status" value="1"/>
</dbReference>
<dbReference type="InterPro" id="IPR046358">
    <property type="entry name" value="Flagellin_C"/>
</dbReference>
<dbReference type="Pfam" id="PF00700">
    <property type="entry name" value="Flagellin_C"/>
    <property type="match status" value="1"/>
</dbReference>
<comment type="subcellular location">
    <subcellularLocation>
        <location evidence="1">Bacterial flagellum</location>
    </subcellularLocation>
    <subcellularLocation>
        <location evidence="2">Secreted</location>
    </subcellularLocation>
</comment>
<feature type="domain" description="Flagellin C-terminal" evidence="6">
    <location>
        <begin position="335"/>
        <end position="408"/>
    </location>
</feature>
<dbReference type="InterPro" id="IPR001492">
    <property type="entry name" value="Flagellin"/>
</dbReference>
<sequence length="411" mass="43316">MRISTSMIYDQSMRSMSQASSDLLSTQAQLSSGKRVTTPSDDPLAAAQAVAVNQDYELNAQYALNRNTVNTQLQLEDSTFGNVVNTLQHVMSQINAAGNATLNDSDRSAIATDLQSSFQQLLSLANTTDANGQYMFSGFMGGSAAYTATATGAAYTGDTGVRYVQVGPNRQIAINDIGSSIFQGIQPGTAARIISGSSTNTGTGTFSQPSVTNVADPTINHKFQISFGSDVTTTPPTPTYTVTDLTDLTATPVTANYTSGQPIAFGGMSVTVTGTPAVGDKMTVQPAATAGTNVFDNLQSLINTLKAPLSGTNGVGQATLTNALATFNQQFSNTYDNITTIRTTVGSRMNELSALNNIGDSNSVAYQTQLSDLQDVDYYSATTKFTQLQASLTAAQQAFMQTKKLSLFNMM</sequence>
<keyword evidence="7" id="KW-0966">Cell projection</keyword>
<evidence type="ECO:0000259" key="6">
    <source>
        <dbReference type="Pfam" id="PF00700"/>
    </source>
</evidence>
<reference evidence="7 8" key="1">
    <citation type="submission" date="2019-08" db="EMBL/GenBank/DDBJ databases">
        <authorList>
            <person name="Peeters C."/>
        </authorList>
    </citation>
    <scope>NUCLEOTIDE SEQUENCE [LARGE SCALE GENOMIC DNA]</scope>
    <source>
        <strain evidence="7 8">LMG 30175</strain>
    </source>
</reference>
<gene>
    <name evidence="7" type="primary">flgL</name>
    <name evidence="7" type="ORF">PTE30175_02981</name>
</gene>
<keyword evidence="7" id="KW-0969">Cilium</keyword>
<evidence type="ECO:0000313" key="7">
    <source>
        <dbReference type="EMBL" id="VVE19599.1"/>
    </source>
</evidence>
<evidence type="ECO:0000256" key="3">
    <source>
        <dbReference type="ARBA" id="ARBA00005709"/>
    </source>
</evidence>
<comment type="similarity">
    <text evidence="3">Belongs to the bacterial flagellin family.</text>
</comment>
<dbReference type="EMBL" id="CABPRZ010000011">
    <property type="protein sequence ID" value="VVE19599.1"/>
    <property type="molecule type" value="Genomic_DNA"/>
</dbReference>
<keyword evidence="8" id="KW-1185">Reference proteome</keyword>
<dbReference type="GO" id="GO:0005576">
    <property type="term" value="C:extracellular region"/>
    <property type="evidence" value="ECO:0007669"/>
    <property type="project" value="UniProtKB-SubCell"/>
</dbReference>
<dbReference type="Proteomes" id="UP000414233">
    <property type="component" value="Unassembled WGS sequence"/>
</dbReference>
<dbReference type="OrthoDB" id="9768249at2"/>
<evidence type="ECO:0000256" key="1">
    <source>
        <dbReference type="ARBA" id="ARBA00004365"/>
    </source>
</evidence>
<accession>A0A5E4W6V5</accession>
<dbReference type="PANTHER" id="PTHR42792">
    <property type="entry name" value="FLAGELLIN"/>
    <property type="match status" value="1"/>
</dbReference>
<dbReference type="NCBIfam" id="TIGR02550">
    <property type="entry name" value="flagell_flgL"/>
    <property type="match status" value="1"/>
</dbReference>
<keyword evidence="4" id="KW-0975">Bacterial flagellum</keyword>
<dbReference type="GO" id="GO:0005198">
    <property type="term" value="F:structural molecule activity"/>
    <property type="evidence" value="ECO:0007669"/>
    <property type="project" value="InterPro"/>
</dbReference>
<evidence type="ECO:0000313" key="8">
    <source>
        <dbReference type="Proteomes" id="UP000414233"/>
    </source>
</evidence>
<feature type="domain" description="Flagellin N-terminal" evidence="5">
    <location>
        <begin position="3"/>
        <end position="138"/>
    </location>
</feature>